<feature type="chain" id="PRO_5005188764" evidence="3">
    <location>
        <begin position="20"/>
        <end position="313"/>
    </location>
</feature>
<dbReference type="AlphaFoldDB" id="A0A0G4FGL3"/>
<evidence type="ECO:0000256" key="1">
    <source>
        <dbReference type="SAM" id="Coils"/>
    </source>
</evidence>
<dbReference type="InParanoid" id="A0A0G4FGL3"/>
<name>A0A0G4FGL3_VITBC</name>
<sequence length="313" mass="35897">MLTLASFVFSLASWSPAAMVRPASLDLSVFVPPPLRHITPTSKRGLRTIAKESDGRMPSPQPKEQPIPSDPDGVPAGTPTKCGGLEVYGRSDEEVRQGLDPLPRVTLPPELVERHKFTLFPETGRWTTGSLKDINLLTVVFYVWPLLEQMIFRTNCADQDNDDDISMSFMVGKDGRTPRTSPYDYQRQIWVLVGDDEEYYEGTKASEQALKRRLARQALRYGCYVDDALLKWTFYSYNDKTFTLEEIREFDHRSRMSQEGQPQEIVDFMAELLRRDDTNLPFATWEELRSQQQNRLERLREEAAEAAERGVEP</sequence>
<dbReference type="PhylomeDB" id="A0A0G4FGL3"/>
<evidence type="ECO:0000256" key="3">
    <source>
        <dbReference type="SAM" id="SignalP"/>
    </source>
</evidence>
<dbReference type="Proteomes" id="UP000041254">
    <property type="component" value="Unassembled WGS sequence"/>
</dbReference>
<evidence type="ECO:0000313" key="5">
    <source>
        <dbReference type="Proteomes" id="UP000041254"/>
    </source>
</evidence>
<dbReference type="VEuPathDB" id="CryptoDB:Vbra_15366"/>
<feature type="coiled-coil region" evidence="1">
    <location>
        <begin position="282"/>
        <end position="309"/>
    </location>
</feature>
<accession>A0A0G4FGL3</accession>
<evidence type="ECO:0000313" key="4">
    <source>
        <dbReference type="EMBL" id="CEM12623.1"/>
    </source>
</evidence>
<keyword evidence="3" id="KW-0732">Signal</keyword>
<reference evidence="4 5" key="1">
    <citation type="submission" date="2014-11" db="EMBL/GenBank/DDBJ databases">
        <authorList>
            <person name="Zhu J."/>
            <person name="Qi W."/>
            <person name="Song R."/>
        </authorList>
    </citation>
    <scope>NUCLEOTIDE SEQUENCE [LARGE SCALE GENOMIC DNA]</scope>
</reference>
<feature type="region of interest" description="Disordered" evidence="2">
    <location>
        <begin position="40"/>
        <end position="80"/>
    </location>
</feature>
<gene>
    <name evidence="4" type="ORF">Vbra_15366</name>
</gene>
<keyword evidence="1" id="KW-0175">Coiled coil</keyword>
<feature type="signal peptide" evidence="3">
    <location>
        <begin position="1"/>
        <end position="19"/>
    </location>
</feature>
<dbReference type="EMBL" id="CDMY01000436">
    <property type="protein sequence ID" value="CEM12623.1"/>
    <property type="molecule type" value="Genomic_DNA"/>
</dbReference>
<protein>
    <submittedName>
        <fullName evidence="4">Uncharacterized protein</fullName>
    </submittedName>
</protein>
<organism evidence="4 5">
    <name type="scientific">Vitrella brassicaformis (strain CCMP3155)</name>
    <dbReference type="NCBI Taxonomy" id="1169540"/>
    <lineage>
        <taxon>Eukaryota</taxon>
        <taxon>Sar</taxon>
        <taxon>Alveolata</taxon>
        <taxon>Colpodellida</taxon>
        <taxon>Vitrellaceae</taxon>
        <taxon>Vitrella</taxon>
    </lineage>
</organism>
<proteinExistence type="predicted"/>
<feature type="compositionally biased region" description="Pro residues" evidence="2">
    <location>
        <begin position="59"/>
        <end position="69"/>
    </location>
</feature>
<evidence type="ECO:0000256" key="2">
    <source>
        <dbReference type="SAM" id="MobiDB-lite"/>
    </source>
</evidence>
<keyword evidence="5" id="KW-1185">Reference proteome</keyword>